<keyword evidence="2" id="KW-1185">Reference proteome</keyword>
<name>A0ACC0Z035_9ROSI</name>
<evidence type="ECO:0000313" key="1">
    <source>
        <dbReference type="EMBL" id="KAJ0043452.1"/>
    </source>
</evidence>
<sequence>MASSIPYFNALTKPISLKRHSHQSLQVKAQSFRDEGRRVSIVDANLSILKERIEEVVMKERLERCCRCENGWNYASGYDKKLKKHKDMREIFELVGLIGGTIGFTCIGGTLFLCLVSILVHLNQ</sequence>
<protein>
    <submittedName>
        <fullName evidence="1">Uncharacterized protein</fullName>
    </submittedName>
</protein>
<reference evidence="2" key="1">
    <citation type="journal article" date="2023" name="G3 (Bethesda)">
        <title>Genome assembly and association tests identify interacting loci associated with vigor, precocity, and sex in interspecific pistachio rootstocks.</title>
        <authorList>
            <person name="Palmer W."/>
            <person name="Jacygrad E."/>
            <person name="Sagayaradj S."/>
            <person name="Cavanaugh K."/>
            <person name="Han R."/>
            <person name="Bertier L."/>
            <person name="Beede B."/>
            <person name="Kafkas S."/>
            <person name="Golino D."/>
            <person name="Preece J."/>
            <person name="Michelmore R."/>
        </authorList>
    </citation>
    <scope>NUCLEOTIDE SEQUENCE [LARGE SCALE GENOMIC DNA]</scope>
</reference>
<proteinExistence type="predicted"/>
<dbReference type="EMBL" id="CM047739">
    <property type="protein sequence ID" value="KAJ0043452.1"/>
    <property type="molecule type" value="Genomic_DNA"/>
</dbReference>
<gene>
    <name evidence="1" type="ORF">Pint_18678</name>
</gene>
<comment type="caution">
    <text evidence="1">The sequence shown here is derived from an EMBL/GenBank/DDBJ whole genome shotgun (WGS) entry which is preliminary data.</text>
</comment>
<accession>A0ACC0Z035</accession>
<evidence type="ECO:0000313" key="2">
    <source>
        <dbReference type="Proteomes" id="UP001163603"/>
    </source>
</evidence>
<organism evidence="1 2">
    <name type="scientific">Pistacia integerrima</name>
    <dbReference type="NCBI Taxonomy" id="434235"/>
    <lineage>
        <taxon>Eukaryota</taxon>
        <taxon>Viridiplantae</taxon>
        <taxon>Streptophyta</taxon>
        <taxon>Embryophyta</taxon>
        <taxon>Tracheophyta</taxon>
        <taxon>Spermatophyta</taxon>
        <taxon>Magnoliopsida</taxon>
        <taxon>eudicotyledons</taxon>
        <taxon>Gunneridae</taxon>
        <taxon>Pentapetalae</taxon>
        <taxon>rosids</taxon>
        <taxon>malvids</taxon>
        <taxon>Sapindales</taxon>
        <taxon>Anacardiaceae</taxon>
        <taxon>Pistacia</taxon>
    </lineage>
</organism>
<dbReference type="Proteomes" id="UP001163603">
    <property type="component" value="Chromosome 4"/>
</dbReference>